<feature type="compositionally biased region" description="Low complexity" evidence="5">
    <location>
        <begin position="47"/>
        <end position="57"/>
    </location>
</feature>
<dbReference type="InterPro" id="IPR009003">
    <property type="entry name" value="Peptidase_S1_PA"/>
</dbReference>
<evidence type="ECO:0000256" key="1">
    <source>
        <dbReference type="ARBA" id="ARBA00010541"/>
    </source>
</evidence>
<feature type="transmembrane region" description="Helical" evidence="6">
    <location>
        <begin position="21"/>
        <end position="43"/>
    </location>
</feature>
<dbReference type="Pfam" id="PF13365">
    <property type="entry name" value="Trypsin_2"/>
    <property type="match status" value="1"/>
</dbReference>
<dbReference type="InterPro" id="IPR043504">
    <property type="entry name" value="Peptidase_S1_PA_chymotrypsin"/>
</dbReference>
<dbReference type="RefSeq" id="WP_207111029.1">
    <property type="nucleotide sequence ID" value="NZ_JAFLWD010000003.1"/>
</dbReference>
<gene>
    <name evidence="8" type="ORF">JZO69_00885</name>
</gene>
<dbReference type="Pfam" id="PF13180">
    <property type="entry name" value="PDZ_2"/>
    <property type="match status" value="1"/>
</dbReference>
<evidence type="ECO:0000259" key="7">
    <source>
        <dbReference type="PROSITE" id="PS50106"/>
    </source>
</evidence>
<proteinExistence type="inferred from homology"/>
<evidence type="ECO:0000313" key="9">
    <source>
        <dbReference type="Proteomes" id="UP000664632"/>
    </source>
</evidence>
<dbReference type="EMBL" id="JAFLWD010000003">
    <property type="protein sequence ID" value="MBO0438915.1"/>
    <property type="molecule type" value="Genomic_DNA"/>
</dbReference>
<organism evidence="8 9">
    <name type="scientific">Candidatus Enterococcus ikei</name>
    <dbReference type="NCBI Taxonomy" id="2815326"/>
    <lineage>
        <taxon>Bacteria</taxon>
        <taxon>Bacillati</taxon>
        <taxon>Bacillota</taxon>
        <taxon>Bacilli</taxon>
        <taxon>Lactobacillales</taxon>
        <taxon>Enterococcaceae</taxon>
        <taxon>Enterococcus</taxon>
    </lineage>
</organism>
<dbReference type="PRINTS" id="PR00834">
    <property type="entry name" value="PROTEASES2C"/>
</dbReference>
<feature type="region of interest" description="Disordered" evidence="5">
    <location>
        <begin position="104"/>
        <end position="130"/>
    </location>
</feature>
<dbReference type="SUPFAM" id="SSF50494">
    <property type="entry name" value="Trypsin-like serine proteases"/>
    <property type="match status" value="1"/>
</dbReference>
<dbReference type="SUPFAM" id="SSF50156">
    <property type="entry name" value="PDZ domain-like"/>
    <property type="match status" value="1"/>
</dbReference>
<keyword evidence="9" id="KW-1185">Reference proteome</keyword>
<comment type="caution">
    <text evidence="8">The sequence shown here is derived from an EMBL/GenBank/DDBJ whole genome shotgun (WGS) entry which is preliminary data.</text>
</comment>
<dbReference type="InterPro" id="IPR001940">
    <property type="entry name" value="Peptidase_S1C"/>
</dbReference>
<evidence type="ECO:0000256" key="2">
    <source>
        <dbReference type="ARBA" id="ARBA00022670"/>
    </source>
</evidence>
<accession>A0ABS3GUI0</accession>
<feature type="region of interest" description="Disordered" evidence="5">
    <location>
        <begin position="47"/>
        <end position="66"/>
    </location>
</feature>
<feature type="compositionally biased region" description="Gly residues" evidence="5">
    <location>
        <begin position="106"/>
        <end position="115"/>
    </location>
</feature>
<evidence type="ECO:0000256" key="3">
    <source>
        <dbReference type="ARBA" id="ARBA00022801"/>
    </source>
</evidence>
<dbReference type="PANTHER" id="PTHR43343:SF3">
    <property type="entry name" value="PROTEASE DO-LIKE 8, CHLOROPLASTIC"/>
    <property type="match status" value="1"/>
</dbReference>
<keyword evidence="6" id="KW-1133">Transmembrane helix</keyword>
<evidence type="ECO:0000256" key="6">
    <source>
        <dbReference type="SAM" id="Phobius"/>
    </source>
</evidence>
<dbReference type="SMART" id="SM00228">
    <property type="entry name" value="PDZ"/>
    <property type="match status" value="1"/>
</dbReference>
<dbReference type="CDD" id="cd06781">
    <property type="entry name" value="cpPDZ_BsHtra-like"/>
    <property type="match status" value="1"/>
</dbReference>
<dbReference type="InterPro" id="IPR036034">
    <property type="entry name" value="PDZ_sf"/>
</dbReference>
<evidence type="ECO:0000256" key="5">
    <source>
        <dbReference type="SAM" id="MobiDB-lite"/>
    </source>
</evidence>
<keyword evidence="4" id="KW-0720">Serine protease</keyword>
<comment type="similarity">
    <text evidence="1">Belongs to the peptidase S1C family.</text>
</comment>
<sequence length="433" mass="45474">MQRKDVSPDSDKKQNGLFKKFGIGLIGGLLGGALAFGGAYVIMDQNSSSSNSPTTNSVKDNKGDTKVTNVSLDVNSDVTKAVDKVKDSVVSVINLQSPSQNTDASGFGGLFGGNDGSESDNSKTDGSDLQAASEGSGVIYKKDGKTAYVVTNNHVVDQAKGLEVVLHDGTKVEGELVGTDSYTDLAVIKISSDKVDSIAEFGNSDNLKIGEPALAIGSPLGSAYANSVTQGIISSLNRNIQNENNGQAININAIQTDAAINPGNSGGPLVNIEGQVIGINSVKIVQSESQVSVEGMGFAIPSNDVVNIINQLEKSGKVTRPALGISMKDLSEVSTQQRKQVLNLPESVQTGVLVATVQTATPADKAGLERYDVITKIDGKEITSVTDLQSALYKKKVGDKMKITFYRDGKEQNVDVDLTIDQSALKTNKQTNE</sequence>
<dbReference type="Proteomes" id="UP000664632">
    <property type="component" value="Unassembled WGS sequence"/>
</dbReference>
<keyword evidence="6" id="KW-0472">Membrane</keyword>
<name>A0ABS3GUI0_9ENTE</name>
<dbReference type="Gene3D" id="2.30.42.10">
    <property type="match status" value="1"/>
</dbReference>
<reference evidence="8 9" key="1">
    <citation type="submission" date="2021-03" db="EMBL/GenBank/DDBJ databases">
        <title>Enterococcal diversity collection.</title>
        <authorList>
            <person name="Gilmore M.S."/>
            <person name="Schwartzman J."/>
            <person name="Van Tyne D."/>
            <person name="Martin M."/>
            <person name="Earl A.M."/>
            <person name="Manson A.L."/>
            <person name="Straub T."/>
            <person name="Salamzade R."/>
            <person name="Saavedra J."/>
            <person name="Lebreton F."/>
            <person name="Prichula J."/>
            <person name="Schaufler K."/>
            <person name="Gaca A."/>
            <person name="Sgardioli B."/>
            <person name="Wagenaar J."/>
            <person name="Strong T."/>
        </authorList>
    </citation>
    <scope>NUCLEOTIDE SEQUENCE [LARGE SCALE GENOMIC DNA]</scope>
    <source>
        <strain evidence="8 9">DIV0869a</strain>
    </source>
</reference>
<dbReference type="PANTHER" id="PTHR43343">
    <property type="entry name" value="PEPTIDASE S12"/>
    <property type="match status" value="1"/>
</dbReference>
<protein>
    <submittedName>
        <fullName evidence="8">Trypsin-like peptidase domain-containing protein</fullName>
    </submittedName>
</protein>
<evidence type="ECO:0000313" key="8">
    <source>
        <dbReference type="EMBL" id="MBO0438915.1"/>
    </source>
</evidence>
<dbReference type="PROSITE" id="PS50106">
    <property type="entry name" value="PDZ"/>
    <property type="match status" value="1"/>
</dbReference>
<keyword evidence="3" id="KW-0378">Hydrolase</keyword>
<keyword evidence="6" id="KW-0812">Transmembrane</keyword>
<dbReference type="InterPro" id="IPR051201">
    <property type="entry name" value="Chloro_Bact_Ser_Proteases"/>
</dbReference>
<feature type="domain" description="PDZ" evidence="7">
    <location>
        <begin position="309"/>
        <end position="409"/>
    </location>
</feature>
<dbReference type="Gene3D" id="2.40.10.10">
    <property type="entry name" value="Trypsin-like serine proteases"/>
    <property type="match status" value="2"/>
</dbReference>
<evidence type="ECO:0000256" key="4">
    <source>
        <dbReference type="ARBA" id="ARBA00022825"/>
    </source>
</evidence>
<keyword evidence="2" id="KW-0645">Protease</keyword>
<dbReference type="InterPro" id="IPR001478">
    <property type="entry name" value="PDZ"/>
</dbReference>